<dbReference type="Proteomes" id="UP000630445">
    <property type="component" value="Unassembled WGS sequence"/>
</dbReference>
<dbReference type="InterPro" id="IPR053143">
    <property type="entry name" value="Arylsulfate_ST"/>
</dbReference>
<name>A0A8H6PZ46_9EURO</name>
<dbReference type="OrthoDB" id="5427350at2759"/>
<dbReference type="PANTHER" id="PTHR35340:SF8">
    <property type="entry name" value="ASST-DOMAIN-CONTAINING PROTEIN"/>
    <property type="match status" value="1"/>
</dbReference>
<dbReference type="Proteomes" id="UP000662466">
    <property type="component" value="Unassembled WGS sequence"/>
</dbReference>
<dbReference type="EMBL" id="JACBAD010002006">
    <property type="protein sequence ID" value="KAF7122816.1"/>
    <property type="molecule type" value="Genomic_DNA"/>
</dbReference>
<reference evidence="2" key="1">
    <citation type="submission" date="2020-06" db="EMBL/GenBank/DDBJ databases">
        <title>Draft genome sequences of strains closely related to Aspergillus parafelis and Aspergillus hiratsukae.</title>
        <authorList>
            <person name="Dos Santos R.A.C."/>
            <person name="Rivero-Menendez O."/>
            <person name="Steenwyk J.L."/>
            <person name="Mead M.E."/>
            <person name="Goldman G.H."/>
            <person name="Alastruey-Izquierdo A."/>
            <person name="Rokas A."/>
        </authorList>
    </citation>
    <scope>NUCLEOTIDE SEQUENCE</scope>
    <source>
        <strain evidence="1">CNM-CM5793</strain>
        <strain evidence="2">CNM-CM6106</strain>
    </source>
</reference>
<organism evidence="2 4">
    <name type="scientific">Aspergillus hiratsukae</name>
    <dbReference type="NCBI Taxonomy" id="1194566"/>
    <lineage>
        <taxon>Eukaryota</taxon>
        <taxon>Fungi</taxon>
        <taxon>Dikarya</taxon>
        <taxon>Ascomycota</taxon>
        <taxon>Pezizomycotina</taxon>
        <taxon>Eurotiomycetes</taxon>
        <taxon>Eurotiomycetidae</taxon>
        <taxon>Eurotiales</taxon>
        <taxon>Aspergillaceae</taxon>
        <taxon>Aspergillus</taxon>
        <taxon>Aspergillus subgen. Fumigati</taxon>
    </lineage>
</organism>
<comment type="caution">
    <text evidence="2">The sequence shown here is derived from an EMBL/GenBank/DDBJ whole genome shotgun (WGS) entry which is preliminary data.</text>
</comment>
<dbReference type="PANTHER" id="PTHR35340">
    <property type="entry name" value="PQQ ENZYME REPEAT PROTEIN-RELATED"/>
    <property type="match status" value="1"/>
</dbReference>
<protein>
    <submittedName>
        <fullName evidence="2">Uncharacterized protein</fullName>
    </submittedName>
</protein>
<dbReference type="Pfam" id="PF14269">
    <property type="entry name" value="Arylsulfotran_2"/>
    <property type="match status" value="1"/>
</dbReference>
<sequence length="268" mass="29821">MRKATGASAFRNRIAAKDDTSHMLGSSSILYGADDDVATTFGDCKRIIQESKAKATKFAIWLELSAKFATSKQSIILLDEWSSVGHIPIHESVTVNSWDSPSGQPGWDYVHVNAVDKNAAGDYILSARFTNTIYLVSGQDGHIIWRLGGKFSDFVQDFTFSKQHHVQFVETNETHTTISPTTSTEQANLETAQTALANIRYSPADTASRPTTPIDDLRFQLKAVADAEAIMTEELSDTIRRIWDLEPGWVSQAYRATAKYRAEDRRPE</sequence>
<evidence type="ECO:0000313" key="1">
    <source>
        <dbReference type="EMBL" id="KAF7122816.1"/>
    </source>
</evidence>
<dbReference type="AlphaFoldDB" id="A0A8H6PZ46"/>
<evidence type="ECO:0000313" key="3">
    <source>
        <dbReference type="Proteomes" id="UP000630445"/>
    </source>
</evidence>
<evidence type="ECO:0000313" key="4">
    <source>
        <dbReference type="Proteomes" id="UP000662466"/>
    </source>
</evidence>
<dbReference type="EMBL" id="JACBAF010002209">
    <property type="protein sequence ID" value="KAF7163451.1"/>
    <property type="molecule type" value="Genomic_DNA"/>
</dbReference>
<gene>
    <name evidence="1" type="ORF">CNMCM5793_000926</name>
    <name evidence="2" type="ORF">CNMCM6106_000401</name>
</gene>
<evidence type="ECO:0000313" key="2">
    <source>
        <dbReference type="EMBL" id="KAF7163451.1"/>
    </source>
</evidence>
<proteinExistence type="predicted"/>
<accession>A0A8H6PZ46</accession>
<keyword evidence="3" id="KW-1185">Reference proteome</keyword>
<dbReference type="InterPro" id="IPR039535">
    <property type="entry name" value="ASST-like"/>
</dbReference>